<keyword evidence="2" id="KW-1185">Reference proteome</keyword>
<keyword evidence="1" id="KW-0808">Transferase</keyword>
<dbReference type="InterPro" id="IPR029063">
    <property type="entry name" value="SAM-dependent_MTases_sf"/>
</dbReference>
<dbReference type="OrthoDB" id="3896938at2"/>
<protein>
    <submittedName>
        <fullName evidence="1">Bifunctional 3-demethylubiquinone-9 3-methyltransferase/ 2-octaprenyl-6-hydroxy phenol methylase</fullName>
    </submittedName>
</protein>
<dbReference type="GO" id="GO:0032259">
    <property type="term" value="P:methylation"/>
    <property type="evidence" value="ECO:0007669"/>
    <property type="project" value="UniProtKB-KW"/>
</dbReference>
<keyword evidence="1" id="KW-0830">Ubiquinone</keyword>
<dbReference type="RefSeq" id="WP_146432466.1">
    <property type="nucleotide sequence ID" value="NZ_SJPF01000003.1"/>
</dbReference>
<reference evidence="1 2" key="1">
    <citation type="submission" date="2019-02" db="EMBL/GenBank/DDBJ databases">
        <title>Deep-cultivation of Planctomycetes and their phenomic and genomic characterization uncovers novel biology.</title>
        <authorList>
            <person name="Wiegand S."/>
            <person name="Jogler M."/>
            <person name="Boedeker C."/>
            <person name="Pinto D."/>
            <person name="Vollmers J."/>
            <person name="Rivas-Marin E."/>
            <person name="Kohn T."/>
            <person name="Peeters S.H."/>
            <person name="Heuer A."/>
            <person name="Rast P."/>
            <person name="Oberbeckmann S."/>
            <person name="Bunk B."/>
            <person name="Jeske O."/>
            <person name="Meyerdierks A."/>
            <person name="Storesund J.E."/>
            <person name="Kallscheuer N."/>
            <person name="Luecker S."/>
            <person name="Lage O.M."/>
            <person name="Pohl T."/>
            <person name="Merkel B.J."/>
            <person name="Hornburger P."/>
            <person name="Mueller R.-W."/>
            <person name="Bruemmer F."/>
            <person name="Labrenz M."/>
            <person name="Spormann A.M."/>
            <person name="Op Den Camp H."/>
            <person name="Overmann J."/>
            <person name="Amann R."/>
            <person name="Jetten M.S.M."/>
            <person name="Mascher T."/>
            <person name="Medema M.H."/>
            <person name="Devos D.P."/>
            <person name="Kaster A.-K."/>
            <person name="Ovreas L."/>
            <person name="Rohde M."/>
            <person name="Galperin M.Y."/>
            <person name="Jogler C."/>
        </authorList>
    </citation>
    <scope>NUCLEOTIDE SEQUENCE [LARGE SCALE GENOMIC DNA]</scope>
    <source>
        <strain evidence="1 2">Enr8</strain>
    </source>
</reference>
<accession>A0A5C5V4W1</accession>
<dbReference type="GO" id="GO:0008168">
    <property type="term" value="F:methyltransferase activity"/>
    <property type="evidence" value="ECO:0007669"/>
    <property type="project" value="UniProtKB-KW"/>
</dbReference>
<dbReference type="EMBL" id="SJPF01000003">
    <property type="protein sequence ID" value="TWT33009.1"/>
    <property type="molecule type" value="Genomic_DNA"/>
</dbReference>
<dbReference type="SUPFAM" id="SSF53335">
    <property type="entry name" value="S-adenosyl-L-methionine-dependent methyltransferases"/>
    <property type="match status" value="1"/>
</dbReference>
<organism evidence="1 2">
    <name type="scientific">Blastopirellula retiformator</name>
    <dbReference type="NCBI Taxonomy" id="2527970"/>
    <lineage>
        <taxon>Bacteria</taxon>
        <taxon>Pseudomonadati</taxon>
        <taxon>Planctomycetota</taxon>
        <taxon>Planctomycetia</taxon>
        <taxon>Pirellulales</taxon>
        <taxon>Pirellulaceae</taxon>
        <taxon>Blastopirellula</taxon>
    </lineage>
</organism>
<dbReference type="Pfam" id="PF13489">
    <property type="entry name" value="Methyltransf_23"/>
    <property type="match status" value="1"/>
</dbReference>
<dbReference type="AlphaFoldDB" id="A0A5C5V4W1"/>
<sequence length="223" mass="25378">MDKSNTEDSAYSKYWARKKMLAQNVPAFPAKRWWATDGLCEIEQIFFDQIRSAESLLDVGAGDLRVMRKLQAAGFDKEYHTLDIGQEFDHTYASLDEVERTYDAIICLDVIEHLTLTDGLHMLSQMASKLAPGGTLIVQTPNARCVRNPWGTDMTHLHCYNITDLWAYLTCHDLNVSGYRVVFTTERRSFFQKIHDKASAYVASRLLGCDYADNIALLATRPK</sequence>
<keyword evidence="1" id="KW-0489">Methyltransferase</keyword>
<proteinExistence type="predicted"/>
<evidence type="ECO:0000313" key="2">
    <source>
        <dbReference type="Proteomes" id="UP000318878"/>
    </source>
</evidence>
<comment type="caution">
    <text evidence="1">The sequence shown here is derived from an EMBL/GenBank/DDBJ whole genome shotgun (WGS) entry which is preliminary data.</text>
</comment>
<evidence type="ECO:0000313" key="1">
    <source>
        <dbReference type="EMBL" id="TWT33009.1"/>
    </source>
</evidence>
<dbReference type="Gene3D" id="3.40.50.150">
    <property type="entry name" value="Vaccinia Virus protein VP39"/>
    <property type="match status" value="1"/>
</dbReference>
<name>A0A5C5V4W1_9BACT</name>
<gene>
    <name evidence="1" type="ORF">Enr8_28270</name>
</gene>
<dbReference type="Proteomes" id="UP000318878">
    <property type="component" value="Unassembled WGS sequence"/>
</dbReference>